<dbReference type="InterPro" id="IPR017941">
    <property type="entry name" value="Rieske_2Fe-2S"/>
</dbReference>
<keyword evidence="5" id="KW-0411">Iron-sulfur</keyword>
<dbReference type="PANTHER" id="PTHR21496:SF23">
    <property type="entry name" value="3-PHENYLPROPIONATE_CINNAMIC ACID DIOXYGENASE FERREDOXIN SUBUNIT"/>
    <property type="match status" value="1"/>
</dbReference>
<evidence type="ECO:0000313" key="9">
    <source>
        <dbReference type="Proteomes" id="UP001294412"/>
    </source>
</evidence>
<evidence type="ECO:0000259" key="7">
    <source>
        <dbReference type="PROSITE" id="PS51296"/>
    </source>
</evidence>
<evidence type="ECO:0000256" key="4">
    <source>
        <dbReference type="ARBA" id="ARBA00023004"/>
    </source>
</evidence>
<keyword evidence="6" id="KW-0534">Nitrate assimilation</keyword>
<reference evidence="8 9" key="1">
    <citation type="submission" date="2023-12" db="EMBL/GenBank/DDBJ databases">
        <title>Description of Novel Strain Fulvimarina sp. 2208YS6-2-32 isolated from Uroteuthis (Photololigo) edulis.</title>
        <authorList>
            <person name="Park J.-S."/>
        </authorList>
    </citation>
    <scope>NUCLEOTIDE SEQUENCE [LARGE SCALE GENOMIC DNA]</scope>
    <source>
        <strain evidence="8 9">2208YS6-2-32</strain>
    </source>
</reference>
<keyword evidence="3" id="KW-0560">Oxidoreductase</keyword>
<dbReference type="EMBL" id="JAXLPB010000002">
    <property type="protein sequence ID" value="MDY8108817.1"/>
    <property type="molecule type" value="Genomic_DNA"/>
</dbReference>
<sequence>MTFIDKHWIGVGRIADIPPLGARRIEAGFATIGLFRTARDEIFAIEDRCPHKGGPLTQGIVHDGCVTCPLHNMVIGLESGEAQGADEGRVTTFRVRMVDGEIQLSGEDLARAANRACAAEAA</sequence>
<keyword evidence="2" id="KW-0479">Metal-binding</keyword>
<dbReference type="PANTHER" id="PTHR21496">
    <property type="entry name" value="FERREDOXIN-RELATED"/>
    <property type="match status" value="1"/>
</dbReference>
<proteinExistence type="predicted"/>
<name>A0ABU5I0D8_9HYPH</name>
<dbReference type="PROSITE" id="PS51296">
    <property type="entry name" value="RIESKE"/>
    <property type="match status" value="1"/>
</dbReference>
<dbReference type="InterPro" id="IPR012748">
    <property type="entry name" value="Rieske-like_NirD"/>
</dbReference>
<dbReference type="InterPro" id="IPR036922">
    <property type="entry name" value="Rieske_2Fe-2S_sf"/>
</dbReference>
<comment type="caution">
    <text evidence="8">The sequence shown here is derived from an EMBL/GenBank/DDBJ whole genome shotgun (WGS) entry which is preliminary data.</text>
</comment>
<dbReference type="NCBIfam" id="TIGR02378">
    <property type="entry name" value="nirD_assim_sml"/>
    <property type="match status" value="1"/>
</dbReference>
<evidence type="ECO:0000313" key="8">
    <source>
        <dbReference type="EMBL" id="MDY8108817.1"/>
    </source>
</evidence>
<accession>A0ABU5I0D8</accession>
<dbReference type="SUPFAM" id="SSF50022">
    <property type="entry name" value="ISP domain"/>
    <property type="match status" value="1"/>
</dbReference>
<evidence type="ECO:0000256" key="2">
    <source>
        <dbReference type="ARBA" id="ARBA00022723"/>
    </source>
</evidence>
<protein>
    <submittedName>
        <fullName evidence="8">Nitrite reductase small subunit NirD</fullName>
    </submittedName>
</protein>
<dbReference type="Proteomes" id="UP001294412">
    <property type="component" value="Unassembled WGS sequence"/>
</dbReference>
<evidence type="ECO:0000256" key="5">
    <source>
        <dbReference type="ARBA" id="ARBA00023014"/>
    </source>
</evidence>
<evidence type="ECO:0000256" key="1">
    <source>
        <dbReference type="ARBA" id="ARBA00022714"/>
    </source>
</evidence>
<keyword evidence="1" id="KW-0001">2Fe-2S</keyword>
<gene>
    <name evidence="8" type="primary">nirD</name>
    <name evidence="8" type="ORF">U0C82_06615</name>
</gene>
<dbReference type="CDD" id="cd03530">
    <property type="entry name" value="Rieske_NirD_small_Bacillus"/>
    <property type="match status" value="1"/>
</dbReference>
<evidence type="ECO:0000256" key="3">
    <source>
        <dbReference type="ARBA" id="ARBA00023002"/>
    </source>
</evidence>
<feature type="domain" description="Rieske" evidence="7">
    <location>
        <begin position="9"/>
        <end position="104"/>
    </location>
</feature>
<dbReference type="Gene3D" id="2.102.10.10">
    <property type="entry name" value="Rieske [2Fe-2S] iron-sulphur domain"/>
    <property type="match status" value="1"/>
</dbReference>
<dbReference type="Pfam" id="PF13806">
    <property type="entry name" value="Rieske_2"/>
    <property type="match status" value="1"/>
</dbReference>
<organism evidence="8 9">
    <name type="scientific">Fulvimarina uroteuthidis</name>
    <dbReference type="NCBI Taxonomy" id="3098149"/>
    <lineage>
        <taxon>Bacteria</taxon>
        <taxon>Pseudomonadati</taxon>
        <taxon>Pseudomonadota</taxon>
        <taxon>Alphaproteobacteria</taxon>
        <taxon>Hyphomicrobiales</taxon>
        <taxon>Aurantimonadaceae</taxon>
        <taxon>Fulvimarina</taxon>
    </lineage>
</organism>
<keyword evidence="4" id="KW-0408">Iron</keyword>
<keyword evidence="9" id="KW-1185">Reference proteome</keyword>
<evidence type="ECO:0000256" key="6">
    <source>
        <dbReference type="ARBA" id="ARBA00023063"/>
    </source>
</evidence>